<dbReference type="OMA" id="MFHAWMD"/>
<dbReference type="Gene3D" id="1.10.10.10">
    <property type="entry name" value="Winged helix-like DNA-binding domain superfamily/Winged helix DNA-binding domain"/>
    <property type="match status" value="1"/>
</dbReference>
<dbReference type="InterPro" id="IPR001077">
    <property type="entry name" value="COMT_C"/>
</dbReference>
<dbReference type="Pfam" id="PF00891">
    <property type="entry name" value="Methyltransf_2"/>
    <property type="match status" value="1"/>
</dbReference>
<evidence type="ECO:0000259" key="5">
    <source>
        <dbReference type="Pfam" id="PF08100"/>
    </source>
</evidence>
<feature type="non-terminal residue" evidence="6">
    <location>
        <position position="1"/>
    </location>
</feature>
<proteinExistence type="predicted"/>
<dbReference type="SUPFAM" id="SSF53335">
    <property type="entry name" value="S-adenosyl-L-methionine-dependent methyltransferases"/>
    <property type="match status" value="1"/>
</dbReference>
<comment type="caution">
    <text evidence="6">The sequence shown here is derived from an EMBL/GenBank/DDBJ whole genome shotgun (WGS) entry which is preliminary data.</text>
</comment>
<protein>
    <submittedName>
        <fullName evidence="6">Uncharacterized protein</fullName>
    </submittedName>
</protein>
<evidence type="ECO:0000256" key="2">
    <source>
        <dbReference type="ARBA" id="ARBA00022679"/>
    </source>
</evidence>
<dbReference type="PROSITE" id="PS51683">
    <property type="entry name" value="SAM_OMT_II"/>
    <property type="match status" value="1"/>
</dbReference>
<dbReference type="InterPro" id="IPR012967">
    <property type="entry name" value="COMT_dimerisation"/>
</dbReference>
<keyword evidence="7" id="KW-1185">Reference proteome</keyword>
<dbReference type="InterPro" id="IPR036390">
    <property type="entry name" value="WH_DNA-bd_sf"/>
</dbReference>
<dbReference type="GO" id="GO:0046983">
    <property type="term" value="F:protein dimerization activity"/>
    <property type="evidence" value="ECO:0007669"/>
    <property type="project" value="InterPro"/>
</dbReference>
<dbReference type="InterPro" id="IPR016461">
    <property type="entry name" value="COMT-like"/>
</dbReference>
<gene>
    <name evidence="6" type="ORF">B7463_g4589</name>
</gene>
<evidence type="ECO:0000313" key="7">
    <source>
        <dbReference type="Proteomes" id="UP000258309"/>
    </source>
</evidence>
<dbReference type="Proteomes" id="UP000258309">
    <property type="component" value="Unassembled WGS sequence"/>
</dbReference>
<feature type="domain" description="O-methyltransferase dimerisation" evidence="5">
    <location>
        <begin position="80"/>
        <end position="153"/>
    </location>
</feature>
<evidence type="ECO:0000256" key="3">
    <source>
        <dbReference type="ARBA" id="ARBA00022691"/>
    </source>
</evidence>
<dbReference type="PANTHER" id="PTHR43712:SF1">
    <property type="entry name" value="HYPOTHETICAL O-METHYLTRANSFERASE (EUROFUNG)-RELATED"/>
    <property type="match status" value="1"/>
</dbReference>
<dbReference type="GO" id="GO:0032259">
    <property type="term" value="P:methylation"/>
    <property type="evidence" value="ECO:0007669"/>
    <property type="project" value="UniProtKB-KW"/>
</dbReference>
<dbReference type="Gene3D" id="3.40.50.150">
    <property type="entry name" value="Vaccinia Virus protein VP39"/>
    <property type="match status" value="1"/>
</dbReference>
<accession>A0A3E2HEF5</accession>
<keyword evidence="3" id="KW-0949">S-adenosyl-L-methionine</keyword>
<dbReference type="SUPFAM" id="SSF46785">
    <property type="entry name" value="Winged helix' DNA-binding domain"/>
    <property type="match status" value="1"/>
</dbReference>
<dbReference type="AlphaFoldDB" id="A0A3E2HEF5"/>
<keyword evidence="2" id="KW-0808">Transferase</keyword>
<dbReference type="STRING" id="5539.A0A3E2HEF5"/>
<dbReference type="InterPro" id="IPR029063">
    <property type="entry name" value="SAM-dependent_MTases_sf"/>
</dbReference>
<reference evidence="6 7" key="1">
    <citation type="submission" date="2018-05" db="EMBL/GenBank/DDBJ databases">
        <title>Draft genome sequence of Scytalidium lignicola DSM 105466, a ubiquitous saprotrophic fungus.</title>
        <authorList>
            <person name="Buettner E."/>
            <person name="Gebauer A.M."/>
            <person name="Hofrichter M."/>
            <person name="Liers C."/>
            <person name="Kellner H."/>
        </authorList>
    </citation>
    <scope>NUCLEOTIDE SEQUENCE [LARGE SCALE GENOMIC DNA]</scope>
    <source>
        <strain evidence="6 7">DSM 105466</strain>
    </source>
</reference>
<dbReference type="GO" id="GO:0008171">
    <property type="term" value="F:O-methyltransferase activity"/>
    <property type="evidence" value="ECO:0007669"/>
    <property type="project" value="InterPro"/>
</dbReference>
<dbReference type="EMBL" id="NCSJ02000069">
    <property type="protein sequence ID" value="RFU31747.1"/>
    <property type="molecule type" value="Genomic_DNA"/>
</dbReference>
<dbReference type="OrthoDB" id="1535081at2759"/>
<sequence>MERTPESVAAEVAALKQSLSEVTAAIDRYAELATQNVGNRDVTASGGVSQSHRDLYLKTSKLLRTVRGPVDMVTANFENSVYTGCLRAVMEMGVFEALPPDGSPASATALAEKLRVDKNLLVRLMRNVTVMGPFAEVGKEEYAHTQFSQIFLVPALTGLFKTMFDEFAPVNAKMYEFFRETKFQTPDSDIINPYCFAHRTGNKTMWEYLDQFPARLDAFNDAQKANSEANPWTVELFPFEEEFKKFKTNNDTVLLIDIGGGVGHVAKQIRGLTSNIPGKVILQDRPQVLADITDPLTGVEKMEYDFFTPQPVKGKLIMTLATGALIYYIRHCLHDWPDKDCIRILKKIASAMEPGISRLLISDSVLPESDVDLESGWLDITMMALSGSERTESQWQKILDQSGFKLHKIYKAPGTNFAAIEAYLK</sequence>
<dbReference type="PANTHER" id="PTHR43712">
    <property type="entry name" value="PUTATIVE (AFU_ORTHOLOGUE AFUA_4G14580)-RELATED"/>
    <property type="match status" value="1"/>
</dbReference>
<name>A0A3E2HEF5_SCYLI</name>
<organism evidence="6 7">
    <name type="scientific">Scytalidium lignicola</name>
    <name type="common">Hyphomycete</name>
    <dbReference type="NCBI Taxonomy" id="5539"/>
    <lineage>
        <taxon>Eukaryota</taxon>
        <taxon>Fungi</taxon>
        <taxon>Dikarya</taxon>
        <taxon>Ascomycota</taxon>
        <taxon>Pezizomycotina</taxon>
        <taxon>Leotiomycetes</taxon>
        <taxon>Leotiomycetes incertae sedis</taxon>
        <taxon>Scytalidium</taxon>
    </lineage>
</organism>
<feature type="domain" description="O-methyltransferase C-terminal" evidence="4">
    <location>
        <begin position="251"/>
        <end position="405"/>
    </location>
</feature>
<keyword evidence="1" id="KW-0489">Methyltransferase</keyword>
<dbReference type="Pfam" id="PF08100">
    <property type="entry name" value="Dimerisation"/>
    <property type="match status" value="1"/>
</dbReference>
<evidence type="ECO:0000259" key="4">
    <source>
        <dbReference type="Pfam" id="PF00891"/>
    </source>
</evidence>
<dbReference type="InterPro" id="IPR036388">
    <property type="entry name" value="WH-like_DNA-bd_sf"/>
</dbReference>
<evidence type="ECO:0000313" key="6">
    <source>
        <dbReference type="EMBL" id="RFU31747.1"/>
    </source>
</evidence>
<evidence type="ECO:0000256" key="1">
    <source>
        <dbReference type="ARBA" id="ARBA00022603"/>
    </source>
</evidence>
<feature type="non-terminal residue" evidence="6">
    <location>
        <position position="425"/>
    </location>
</feature>